<gene>
    <name evidence="8" type="ORF">SAMN05518682_0460</name>
</gene>
<protein>
    <recommendedName>
        <fullName evidence="7">ABC3 transporter permease C-terminal domain-containing protein</fullName>
    </recommendedName>
</protein>
<organism evidence="8 9">
    <name type="scientific">Cellulosimicrobium aquatile</name>
    <dbReference type="NCBI Taxonomy" id="1612203"/>
    <lineage>
        <taxon>Bacteria</taxon>
        <taxon>Bacillati</taxon>
        <taxon>Actinomycetota</taxon>
        <taxon>Actinomycetes</taxon>
        <taxon>Micrococcales</taxon>
        <taxon>Promicromonosporaceae</taxon>
        <taxon>Cellulosimicrobium</taxon>
    </lineage>
</organism>
<feature type="transmembrane region" description="Helical" evidence="6">
    <location>
        <begin position="292"/>
        <end position="316"/>
    </location>
</feature>
<name>A0A1N6NGI1_9MICO</name>
<evidence type="ECO:0000313" key="9">
    <source>
        <dbReference type="Proteomes" id="UP000186235"/>
    </source>
</evidence>
<feature type="domain" description="ABC3 transporter permease C-terminal" evidence="7">
    <location>
        <begin position="660"/>
        <end position="765"/>
    </location>
</feature>
<keyword evidence="3 6" id="KW-0812">Transmembrane</keyword>
<keyword evidence="2" id="KW-1003">Cell membrane</keyword>
<evidence type="ECO:0000256" key="3">
    <source>
        <dbReference type="ARBA" id="ARBA00022692"/>
    </source>
</evidence>
<evidence type="ECO:0000256" key="4">
    <source>
        <dbReference type="ARBA" id="ARBA00022989"/>
    </source>
</evidence>
<evidence type="ECO:0000256" key="2">
    <source>
        <dbReference type="ARBA" id="ARBA00022475"/>
    </source>
</evidence>
<accession>A0A1N6NGI1</accession>
<dbReference type="GO" id="GO:0005886">
    <property type="term" value="C:plasma membrane"/>
    <property type="evidence" value="ECO:0007669"/>
    <property type="project" value="UniProtKB-SubCell"/>
</dbReference>
<evidence type="ECO:0000259" key="7">
    <source>
        <dbReference type="Pfam" id="PF02687"/>
    </source>
</evidence>
<dbReference type="Proteomes" id="UP000186235">
    <property type="component" value="Unassembled WGS sequence"/>
</dbReference>
<feature type="transmembrane region" description="Helical" evidence="6">
    <location>
        <begin position="743"/>
        <end position="762"/>
    </location>
</feature>
<feature type="transmembrane region" description="Helical" evidence="6">
    <location>
        <begin position="336"/>
        <end position="360"/>
    </location>
</feature>
<evidence type="ECO:0000256" key="5">
    <source>
        <dbReference type="ARBA" id="ARBA00023136"/>
    </source>
</evidence>
<dbReference type="InterPro" id="IPR003838">
    <property type="entry name" value="ABC3_permease_C"/>
</dbReference>
<keyword evidence="4 6" id="KW-1133">Transmembrane helix</keyword>
<evidence type="ECO:0000256" key="1">
    <source>
        <dbReference type="ARBA" id="ARBA00004651"/>
    </source>
</evidence>
<comment type="subcellular location">
    <subcellularLocation>
        <location evidence="1">Cell membrane</location>
        <topology evidence="1">Multi-pass membrane protein</topology>
    </subcellularLocation>
</comment>
<dbReference type="EMBL" id="FTMI01000001">
    <property type="protein sequence ID" value="SIP91180.1"/>
    <property type="molecule type" value="Genomic_DNA"/>
</dbReference>
<feature type="transmembrane region" description="Helical" evidence="6">
    <location>
        <begin position="248"/>
        <end position="271"/>
    </location>
</feature>
<sequence>MRAVTPAGLGVRNLRGLWRHSALLAVVVAVVVAGTFAVFSVRGSAQYSGEELARIAMGEADLQARFAGGDVASVPEVEPGPGTGIARVLTDTDLRTTLVAGTASQMLDGRVVAYEDPMTTGIVTFARDVSGSPELALSPAAADRLGVVLGDTVGVRTAGSTVTLTFTDEVRYAGATDAAFFLISPAGADAAQLEQIVDGASSSLTPRWLVESTDPLVTGQRLRDLGLTVATRGGFTAQPPTDLVDVDLVLGGVGLVAAGVLGATTASLAQARGRQDAILRALGATRRERRTVWSVHAGAAAGGGAAVGLVLGAVVTHVGVALLSGVVHQDWGGIDYAWLPGILAAALASAAVLVVVVGGVREPAAAGEPARARGPAWTRRGGYTVRVAARLATRSRGLRRVGVVVVGSAVAVSCAGLATVEAARERAVTAYVAAVPVGDAELRTGRALTDAERSAIEVSGNLRVIDDARASFTVDSAGTDVPVVLESDFTRCARAGAVDDCLDRATLQDDRSVLLVDGADEAAALLGRDVTAEERSALDEGDGLLLVEPDDDVVLVPPPGYSESETDFRRALDPVAVDGYATFGRLPALIVSAERGVELGLFEERSGLGFSFLVPQTGAIDESVVRTALPADVSGTAELVVEAGPPLVGILDTIARTTLLVGSGLVVLVVLLLVAAWAEDSAPQLRALAAVGARPRMLRGVLVLRSLVSVLPAVLLGLGTAAVLAGAFALVAGARPSGAGDAWWLPVLVAVLGAGAAAWLLAPVPRQSLARR</sequence>
<evidence type="ECO:0000313" key="8">
    <source>
        <dbReference type="EMBL" id="SIP91180.1"/>
    </source>
</evidence>
<dbReference type="AlphaFoldDB" id="A0A1N6NGI1"/>
<feature type="transmembrane region" description="Helical" evidence="6">
    <location>
        <begin position="702"/>
        <end position="731"/>
    </location>
</feature>
<feature type="transmembrane region" description="Helical" evidence="6">
    <location>
        <begin position="401"/>
        <end position="420"/>
    </location>
</feature>
<keyword evidence="5 6" id="KW-0472">Membrane</keyword>
<evidence type="ECO:0000256" key="6">
    <source>
        <dbReference type="SAM" id="Phobius"/>
    </source>
</evidence>
<proteinExistence type="predicted"/>
<dbReference type="Pfam" id="PF02687">
    <property type="entry name" value="FtsX"/>
    <property type="match status" value="1"/>
</dbReference>
<feature type="transmembrane region" description="Helical" evidence="6">
    <location>
        <begin position="659"/>
        <end position="678"/>
    </location>
</feature>
<dbReference type="RefSeq" id="WP_076403597.1">
    <property type="nucleotide sequence ID" value="NZ_FTMI01000001.1"/>
</dbReference>
<reference evidence="9" key="1">
    <citation type="submission" date="2017-01" db="EMBL/GenBank/DDBJ databases">
        <authorList>
            <person name="Varghese N."/>
            <person name="Submissions S."/>
        </authorList>
    </citation>
    <scope>NUCLEOTIDE SEQUENCE [LARGE SCALE GENOMIC DNA]</scope>
    <source>
        <strain evidence="9">3bp</strain>
    </source>
</reference>
<keyword evidence="9" id="KW-1185">Reference proteome</keyword>
<feature type="transmembrane region" description="Helical" evidence="6">
    <location>
        <begin position="21"/>
        <end position="41"/>
    </location>
</feature>